<dbReference type="RefSeq" id="XP_022585708.1">
    <property type="nucleotide sequence ID" value="XM_022721687.1"/>
</dbReference>
<dbReference type="GeneID" id="34608152"/>
<dbReference type="VEuPathDB" id="FungiDB:ASPZODRAFT_127223"/>
<sequence length="474" mass="53852">MMTSEQSQEFLERYKHLEAIELEKNQLIEDLLRRLSEVEGAYQREKLDRERETRFNRDIQIHEMELMEQISQVKNIMDREPFIIVLLNGDSIIFNETYLQQGEIGGRKAAQQLWDTLQDYIIENFSGTLQPKIMVRLYTNVKLLKELCEKAGIVDDPAQIDSFIEGFNTSKALFDIVNTGSDRDQADKKITEIFRLHLYNCHCHQILIGCSQGPECAQVLHEIQMTRELAGRISLIEGTPFEQDLEAIRSAYRVMRFQDLFRDSKITPAAGPWKAPVAQAPQPIPTPSPSVGLSVLTRTPTNTTTASSNTSAPAVSAIVAANAPKPKPTNEQTVLSKPTTATEIEVQQLKTIPRNRYGQRIDKFEFKNIPRDEINRIKKMKLCNSHFLLGGCSSDNCYHNHKYKLSKKEAHILQAIAHMTPCRFGSECDDLDCIYGHRCPYGQPGKKDCFYGSNCRFTAAQHGIDTNVVKLTKV</sequence>
<name>A0A1L9SVI3_9EURO</name>
<dbReference type="AlphaFoldDB" id="A0A1L9SVI3"/>
<proteinExistence type="predicted"/>
<dbReference type="InterPro" id="IPR057654">
    <property type="entry name" value="Znf-CCCH_tandem"/>
</dbReference>
<dbReference type="PANTHER" id="PTHR37543">
    <property type="entry name" value="CCCH ZINC FINGER DNA BINDING PROTEIN (AFU_ORTHOLOGUE AFUA_5G12760)"/>
    <property type="match status" value="1"/>
</dbReference>
<keyword evidence="5" id="KW-1185">Reference proteome</keyword>
<feature type="region of interest" description="Disordered" evidence="1">
    <location>
        <begin position="272"/>
        <end position="291"/>
    </location>
</feature>
<evidence type="ECO:0000313" key="4">
    <source>
        <dbReference type="EMBL" id="OJJ51198.1"/>
    </source>
</evidence>
<dbReference type="Proteomes" id="UP000184188">
    <property type="component" value="Unassembled WGS sequence"/>
</dbReference>
<organism evidence="4 5">
    <name type="scientific">Penicilliopsis zonata CBS 506.65</name>
    <dbReference type="NCBI Taxonomy" id="1073090"/>
    <lineage>
        <taxon>Eukaryota</taxon>
        <taxon>Fungi</taxon>
        <taxon>Dikarya</taxon>
        <taxon>Ascomycota</taxon>
        <taxon>Pezizomycotina</taxon>
        <taxon>Eurotiomycetes</taxon>
        <taxon>Eurotiomycetidae</taxon>
        <taxon>Eurotiales</taxon>
        <taxon>Aspergillaceae</taxon>
        <taxon>Penicilliopsis</taxon>
    </lineage>
</organism>
<feature type="domain" description="Tandem CCCH zinc finger" evidence="3">
    <location>
        <begin position="413"/>
        <end position="467"/>
    </location>
</feature>
<feature type="domain" description="DUF7923" evidence="2">
    <location>
        <begin position="77"/>
        <end position="261"/>
    </location>
</feature>
<gene>
    <name evidence="4" type="ORF">ASPZODRAFT_127223</name>
</gene>
<dbReference type="InterPro" id="IPR057683">
    <property type="entry name" value="DUF7923"/>
</dbReference>
<dbReference type="Pfam" id="PF25543">
    <property type="entry name" value="zf-CCCH_tandem"/>
    <property type="match status" value="1"/>
</dbReference>
<protein>
    <recommendedName>
        <fullName evidence="6">C3H1-type domain-containing protein</fullName>
    </recommendedName>
</protein>
<evidence type="ECO:0000259" key="3">
    <source>
        <dbReference type="Pfam" id="PF25543"/>
    </source>
</evidence>
<dbReference type="OrthoDB" id="2270193at2759"/>
<dbReference type="EMBL" id="KV878336">
    <property type="protein sequence ID" value="OJJ51198.1"/>
    <property type="molecule type" value="Genomic_DNA"/>
</dbReference>
<evidence type="ECO:0008006" key="6">
    <source>
        <dbReference type="Google" id="ProtNLM"/>
    </source>
</evidence>
<evidence type="ECO:0000313" key="5">
    <source>
        <dbReference type="Proteomes" id="UP000184188"/>
    </source>
</evidence>
<dbReference type="Pfam" id="PF25540">
    <property type="entry name" value="DUF7923"/>
    <property type="match status" value="1"/>
</dbReference>
<evidence type="ECO:0000256" key="1">
    <source>
        <dbReference type="SAM" id="MobiDB-lite"/>
    </source>
</evidence>
<dbReference type="PANTHER" id="PTHR37543:SF1">
    <property type="entry name" value="CCCH ZINC FINGER DNA BINDING PROTEIN (AFU_ORTHOLOGUE AFUA_5G12760)"/>
    <property type="match status" value="1"/>
</dbReference>
<dbReference type="STRING" id="1073090.A0A1L9SVI3"/>
<evidence type="ECO:0000259" key="2">
    <source>
        <dbReference type="Pfam" id="PF25540"/>
    </source>
</evidence>
<accession>A0A1L9SVI3</accession>
<reference evidence="5" key="1">
    <citation type="journal article" date="2017" name="Genome Biol.">
        <title>Comparative genomics reveals high biological diversity and specific adaptations in the industrially and medically important fungal genus Aspergillus.</title>
        <authorList>
            <person name="de Vries R.P."/>
            <person name="Riley R."/>
            <person name="Wiebenga A."/>
            <person name="Aguilar-Osorio G."/>
            <person name="Amillis S."/>
            <person name="Uchima C.A."/>
            <person name="Anderluh G."/>
            <person name="Asadollahi M."/>
            <person name="Askin M."/>
            <person name="Barry K."/>
            <person name="Battaglia E."/>
            <person name="Bayram O."/>
            <person name="Benocci T."/>
            <person name="Braus-Stromeyer S.A."/>
            <person name="Caldana C."/>
            <person name="Canovas D."/>
            <person name="Cerqueira G.C."/>
            <person name="Chen F."/>
            <person name="Chen W."/>
            <person name="Choi C."/>
            <person name="Clum A."/>
            <person name="Dos Santos R.A."/>
            <person name="Damasio A.R."/>
            <person name="Diallinas G."/>
            <person name="Emri T."/>
            <person name="Fekete E."/>
            <person name="Flipphi M."/>
            <person name="Freyberg S."/>
            <person name="Gallo A."/>
            <person name="Gournas C."/>
            <person name="Habgood R."/>
            <person name="Hainaut M."/>
            <person name="Harispe M.L."/>
            <person name="Henrissat B."/>
            <person name="Hilden K.S."/>
            <person name="Hope R."/>
            <person name="Hossain A."/>
            <person name="Karabika E."/>
            <person name="Karaffa L."/>
            <person name="Karanyi Z."/>
            <person name="Krasevec N."/>
            <person name="Kuo A."/>
            <person name="Kusch H."/>
            <person name="LaButti K."/>
            <person name="Lagendijk E.L."/>
            <person name="Lapidus A."/>
            <person name="Levasseur A."/>
            <person name="Lindquist E."/>
            <person name="Lipzen A."/>
            <person name="Logrieco A.F."/>
            <person name="MacCabe A."/>
            <person name="Maekelae M.R."/>
            <person name="Malavazi I."/>
            <person name="Melin P."/>
            <person name="Meyer V."/>
            <person name="Mielnichuk N."/>
            <person name="Miskei M."/>
            <person name="Molnar A.P."/>
            <person name="Mule G."/>
            <person name="Ngan C.Y."/>
            <person name="Orejas M."/>
            <person name="Orosz E."/>
            <person name="Ouedraogo J.P."/>
            <person name="Overkamp K.M."/>
            <person name="Park H.-S."/>
            <person name="Perrone G."/>
            <person name="Piumi F."/>
            <person name="Punt P.J."/>
            <person name="Ram A.F."/>
            <person name="Ramon A."/>
            <person name="Rauscher S."/>
            <person name="Record E."/>
            <person name="Riano-Pachon D.M."/>
            <person name="Robert V."/>
            <person name="Roehrig J."/>
            <person name="Ruller R."/>
            <person name="Salamov A."/>
            <person name="Salih N.S."/>
            <person name="Samson R.A."/>
            <person name="Sandor E."/>
            <person name="Sanguinetti M."/>
            <person name="Schuetze T."/>
            <person name="Sepcic K."/>
            <person name="Shelest E."/>
            <person name="Sherlock G."/>
            <person name="Sophianopoulou V."/>
            <person name="Squina F.M."/>
            <person name="Sun H."/>
            <person name="Susca A."/>
            <person name="Todd R.B."/>
            <person name="Tsang A."/>
            <person name="Unkles S.E."/>
            <person name="van de Wiele N."/>
            <person name="van Rossen-Uffink D."/>
            <person name="Oliveira J.V."/>
            <person name="Vesth T.C."/>
            <person name="Visser J."/>
            <person name="Yu J.-H."/>
            <person name="Zhou M."/>
            <person name="Andersen M.R."/>
            <person name="Archer D.B."/>
            <person name="Baker S.E."/>
            <person name="Benoit I."/>
            <person name="Brakhage A.A."/>
            <person name="Braus G.H."/>
            <person name="Fischer R."/>
            <person name="Frisvad J.C."/>
            <person name="Goldman G.H."/>
            <person name="Houbraken J."/>
            <person name="Oakley B."/>
            <person name="Pocsi I."/>
            <person name="Scazzocchio C."/>
            <person name="Seiboth B."/>
            <person name="vanKuyk P.A."/>
            <person name="Wortman J."/>
            <person name="Dyer P.S."/>
            <person name="Grigoriev I.V."/>
        </authorList>
    </citation>
    <scope>NUCLEOTIDE SEQUENCE [LARGE SCALE GENOMIC DNA]</scope>
    <source>
        <strain evidence="5">CBS 506.65</strain>
    </source>
</reference>